<proteinExistence type="predicted"/>
<gene>
    <name evidence="1" type="ORF">QAD02_009016</name>
</gene>
<reference evidence="1" key="1">
    <citation type="submission" date="2023-04" db="EMBL/GenBank/DDBJ databases">
        <title>A chromosome-level genome assembly of the parasitoid wasp Eretmocerus hayati.</title>
        <authorList>
            <person name="Zhong Y."/>
            <person name="Liu S."/>
            <person name="Liu Y."/>
        </authorList>
    </citation>
    <scope>NUCLEOTIDE SEQUENCE</scope>
    <source>
        <strain evidence="1">ZJU_SS_LIU_2023</strain>
    </source>
</reference>
<name>A0ACC2NAJ7_9HYME</name>
<keyword evidence="2" id="KW-1185">Reference proteome</keyword>
<dbReference type="Proteomes" id="UP001239111">
    <property type="component" value="Chromosome 4"/>
</dbReference>
<evidence type="ECO:0000313" key="1">
    <source>
        <dbReference type="EMBL" id="KAJ8667354.1"/>
    </source>
</evidence>
<dbReference type="EMBL" id="CM056744">
    <property type="protein sequence ID" value="KAJ8667354.1"/>
    <property type="molecule type" value="Genomic_DNA"/>
</dbReference>
<organism evidence="1 2">
    <name type="scientific">Eretmocerus hayati</name>
    <dbReference type="NCBI Taxonomy" id="131215"/>
    <lineage>
        <taxon>Eukaryota</taxon>
        <taxon>Metazoa</taxon>
        <taxon>Ecdysozoa</taxon>
        <taxon>Arthropoda</taxon>
        <taxon>Hexapoda</taxon>
        <taxon>Insecta</taxon>
        <taxon>Pterygota</taxon>
        <taxon>Neoptera</taxon>
        <taxon>Endopterygota</taxon>
        <taxon>Hymenoptera</taxon>
        <taxon>Apocrita</taxon>
        <taxon>Proctotrupomorpha</taxon>
        <taxon>Chalcidoidea</taxon>
        <taxon>Aphelinidae</taxon>
        <taxon>Aphelininae</taxon>
        <taxon>Eretmocerus</taxon>
    </lineage>
</organism>
<evidence type="ECO:0000313" key="2">
    <source>
        <dbReference type="Proteomes" id="UP001239111"/>
    </source>
</evidence>
<sequence>MNRLFLSDRGNHSIKVGLQIENRSQNKKSKNSYLENIDFSTRTRILIELLDSLIMCFNVSINVTSISHSESSYATEASNELIHALTTGEVDVGLFLLDVDLNRGTSAFGFSLPILHFKRNIYFEPPNVSNNRFMQQFSLGVLLSIAGSFALIVTVMEIINFVTMFIHWQEDEEHFGLGEALIWGLSVMSMQGSPWLPRTRAGRTVLVTSLMFTLIIFNVYSGSIASFLSVKTNPITVVSDFDKFDYTIGFIRIDDNDILKDANLRPFYFRAMEKNQLGISEKDGLQKVLMGKFAFVSADIVARQILSKDLRFQSCVVSELPTNSTGVLALPIAISSPFKKIIDSSILRMWEYGILRKIDMGMKPPLLECRLKEENEHRSFELGDVYGPFFIFAFGFVASLLLFYFEHSWVRRRKLKILVQGIQHQLHVGHASRSQARTRR</sequence>
<comment type="caution">
    <text evidence="1">The sequence shown here is derived from an EMBL/GenBank/DDBJ whole genome shotgun (WGS) entry which is preliminary data.</text>
</comment>
<protein>
    <submittedName>
        <fullName evidence="1">Uncharacterized protein</fullName>
    </submittedName>
</protein>
<accession>A0ACC2NAJ7</accession>